<dbReference type="GO" id="GO:0003723">
    <property type="term" value="F:RNA binding"/>
    <property type="evidence" value="ECO:0007669"/>
    <property type="project" value="InterPro"/>
</dbReference>
<comment type="pathway">
    <text evidence="1">Amino-acid biosynthesis; L-isoleucine biosynthesis; L-isoleucine from 2-oxobutanoate: step 1/4.</text>
</comment>
<evidence type="ECO:0000313" key="11">
    <source>
        <dbReference type="Proteomes" id="UP000006038"/>
    </source>
</evidence>
<dbReference type="NCBIfam" id="NF008864">
    <property type="entry name" value="PRK11895.1"/>
    <property type="match status" value="2"/>
</dbReference>
<dbReference type="InterPro" id="IPR004789">
    <property type="entry name" value="Acetalactate_synth_ssu"/>
</dbReference>
<dbReference type="InterPro" id="IPR039557">
    <property type="entry name" value="AHAS_ACT"/>
</dbReference>
<dbReference type="PANTHER" id="PTHR47926">
    <property type="entry name" value="PENTATRICOPEPTIDE REPEAT-CONTAINING PROTEIN"/>
    <property type="match status" value="1"/>
</dbReference>
<dbReference type="SUPFAM" id="SSF55021">
    <property type="entry name" value="ACT-like"/>
    <property type="match status" value="4"/>
</dbReference>
<dbReference type="GO" id="GO:0005777">
    <property type="term" value="C:peroxisome"/>
    <property type="evidence" value="ECO:0007669"/>
    <property type="project" value="UniProtKB-ARBA"/>
</dbReference>
<dbReference type="Pfam" id="PF20431">
    <property type="entry name" value="E_motif"/>
    <property type="match status" value="1"/>
</dbReference>
<evidence type="ECO:0000256" key="6">
    <source>
        <dbReference type="ARBA" id="ARBA00022946"/>
    </source>
</evidence>
<dbReference type="GO" id="GO:0009451">
    <property type="term" value="P:RNA modification"/>
    <property type="evidence" value="ECO:0007669"/>
    <property type="project" value="InterPro"/>
</dbReference>
<dbReference type="FunFam" id="1.25.40.10:FF:000090">
    <property type="entry name" value="Pentatricopeptide repeat-containing protein, chloroplastic"/>
    <property type="match status" value="1"/>
</dbReference>
<dbReference type="eggNOG" id="KOG4197">
    <property type="taxonomic scope" value="Eukaryota"/>
</dbReference>
<dbReference type="SUPFAM" id="SSF48452">
    <property type="entry name" value="TPR-like"/>
    <property type="match status" value="1"/>
</dbReference>
<dbReference type="Pfam" id="PF01535">
    <property type="entry name" value="PPR"/>
    <property type="match status" value="5"/>
</dbReference>
<dbReference type="Pfam" id="PF22629">
    <property type="entry name" value="ACT_AHAS_ss"/>
    <property type="match status" value="2"/>
</dbReference>
<evidence type="ECO:0000256" key="5">
    <source>
        <dbReference type="ARBA" id="ARBA00022737"/>
    </source>
</evidence>
<dbReference type="InterPro" id="IPR045865">
    <property type="entry name" value="ACT-like_dom_sf"/>
</dbReference>
<dbReference type="OMA" id="SHTHFTE"/>
<dbReference type="InterPro" id="IPR046960">
    <property type="entry name" value="PPR_At4g14850-like_plant"/>
</dbReference>
<evidence type="ECO:0000256" key="2">
    <source>
        <dbReference type="ARBA" id="ARBA00005025"/>
    </source>
</evidence>
<dbReference type="GO" id="GO:0009099">
    <property type="term" value="P:L-valine biosynthetic process"/>
    <property type="evidence" value="ECO:0007669"/>
    <property type="project" value="UniProtKB-UniPathway"/>
</dbReference>
<dbReference type="GO" id="GO:1990610">
    <property type="term" value="F:acetolactate synthase regulator activity"/>
    <property type="evidence" value="ECO:0007669"/>
    <property type="project" value="InterPro"/>
</dbReference>
<dbReference type="PANTHER" id="PTHR47926:SF454">
    <property type="entry name" value="REPEAT-CONTAINING PROTEIN, PUTATIVE-RELATED"/>
    <property type="match status" value="1"/>
</dbReference>
<dbReference type="InterPro" id="IPR027271">
    <property type="entry name" value="Acetolactate_synth/TF_NikR_C"/>
</dbReference>
<name>J3N7A4_ORYBR</name>
<dbReference type="InterPro" id="IPR011990">
    <property type="entry name" value="TPR-like_helical_dom_sf"/>
</dbReference>
<evidence type="ECO:0000259" key="9">
    <source>
        <dbReference type="PROSITE" id="PS51671"/>
    </source>
</evidence>
<dbReference type="UniPathway" id="UPA00047">
    <property type="reaction ID" value="UER00055"/>
</dbReference>
<dbReference type="AlphaFoldDB" id="J3N7A4"/>
<keyword evidence="11" id="KW-1185">Reference proteome</keyword>
<dbReference type="Proteomes" id="UP000006038">
    <property type="component" value="Chromosome 11"/>
</dbReference>
<feature type="domain" description="ACT" evidence="9">
    <location>
        <begin position="733"/>
        <end position="807"/>
    </location>
</feature>
<proteinExistence type="inferred from homology"/>
<evidence type="ECO:0000256" key="4">
    <source>
        <dbReference type="ARBA" id="ARBA00022605"/>
    </source>
</evidence>
<dbReference type="Pfam" id="PF10369">
    <property type="entry name" value="ALS_ss_C"/>
    <property type="match status" value="2"/>
</dbReference>
<keyword evidence="7" id="KW-0100">Branched-chain amino acid biosynthesis</keyword>
<dbReference type="Gramene" id="OB11G16900.1">
    <property type="protein sequence ID" value="OB11G16900.1"/>
    <property type="gene ID" value="OB11G16900"/>
</dbReference>
<protein>
    <recommendedName>
        <fullName evidence="9">ACT domain-containing protein</fullName>
    </recommendedName>
</protein>
<dbReference type="CDD" id="cd04878">
    <property type="entry name" value="ACT_AHAS"/>
    <property type="match status" value="2"/>
</dbReference>
<dbReference type="InterPro" id="IPR002885">
    <property type="entry name" value="PPR_rpt"/>
</dbReference>
<dbReference type="PROSITE" id="PS51671">
    <property type="entry name" value="ACT"/>
    <property type="match status" value="2"/>
</dbReference>
<reference evidence="10" key="1">
    <citation type="journal article" date="2013" name="Nat. Commun.">
        <title>Whole-genome sequencing of Oryza brachyantha reveals mechanisms underlying Oryza genome evolution.</title>
        <authorList>
            <person name="Chen J."/>
            <person name="Huang Q."/>
            <person name="Gao D."/>
            <person name="Wang J."/>
            <person name="Lang Y."/>
            <person name="Liu T."/>
            <person name="Li B."/>
            <person name="Bai Z."/>
            <person name="Luis Goicoechea J."/>
            <person name="Liang C."/>
            <person name="Chen C."/>
            <person name="Zhang W."/>
            <person name="Sun S."/>
            <person name="Liao Y."/>
            <person name="Zhang X."/>
            <person name="Yang L."/>
            <person name="Song C."/>
            <person name="Wang M."/>
            <person name="Shi J."/>
            <person name="Liu G."/>
            <person name="Liu J."/>
            <person name="Zhou H."/>
            <person name="Zhou W."/>
            <person name="Yu Q."/>
            <person name="An N."/>
            <person name="Chen Y."/>
            <person name="Cai Q."/>
            <person name="Wang B."/>
            <person name="Liu B."/>
            <person name="Min J."/>
            <person name="Huang Y."/>
            <person name="Wu H."/>
            <person name="Li Z."/>
            <person name="Zhang Y."/>
            <person name="Yin Y."/>
            <person name="Song W."/>
            <person name="Jiang J."/>
            <person name="Jackson S.A."/>
            <person name="Wing R.A."/>
            <person name="Wang J."/>
            <person name="Chen M."/>
        </authorList>
    </citation>
    <scope>NUCLEOTIDE SEQUENCE [LARGE SCALE GENOMIC DNA]</scope>
    <source>
        <strain evidence="10">cv. IRGC 101232</strain>
    </source>
</reference>
<dbReference type="InterPro" id="IPR002912">
    <property type="entry name" value="ACT_dom"/>
</dbReference>
<dbReference type="InterPro" id="IPR054480">
    <property type="entry name" value="AHAS_small-like_ACT"/>
</dbReference>
<feature type="repeat" description="PPR" evidence="8">
    <location>
        <begin position="304"/>
        <end position="338"/>
    </location>
</feature>
<evidence type="ECO:0000256" key="8">
    <source>
        <dbReference type="PROSITE-ProRule" id="PRU00708"/>
    </source>
</evidence>
<evidence type="ECO:0000256" key="7">
    <source>
        <dbReference type="ARBA" id="ARBA00023304"/>
    </source>
</evidence>
<evidence type="ECO:0000256" key="3">
    <source>
        <dbReference type="ARBA" id="ARBA00006341"/>
    </source>
</evidence>
<organism evidence="10">
    <name type="scientific">Oryza brachyantha</name>
    <name type="common">malo sina</name>
    <dbReference type="NCBI Taxonomy" id="4533"/>
    <lineage>
        <taxon>Eukaryota</taxon>
        <taxon>Viridiplantae</taxon>
        <taxon>Streptophyta</taxon>
        <taxon>Embryophyta</taxon>
        <taxon>Tracheophyta</taxon>
        <taxon>Spermatophyta</taxon>
        <taxon>Magnoliopsida</taxon>
        <taxon>Liliopsida</taxon>
        <taxon>Poales</taxon>
        <taxon>Poaceae</taxon>
        <taxon>BOP clade</taxon>
        <taxon>Oryzoideae</taxon>
        <taxon>Oryzeae</taxon>
        <taxon>Oryzinae</taxon>
        <taxon>Oryza</taxon>
    </lineage>
</organism>
<dbReference type="STRING" id="4533.J3N7A4"/>
<sequence>MWNTLLRAHTHSHTHFTEDTLMLYVRMRAAGVVPDHYTYPIVLPTCAATCARWLGRAAHGDAVRFALVGDGFVSSALIAMYCQEGEVADAECVFADSGDARTVFSWTAMVAGYVQNCFFGEAVSLFGTMVARGVLPNEITLISFLPCLLGQEWLPIGEMLHGFIVKLGFDANIPMVNALISMYGKCGNAPVAKALFNGMSIRTLVSWNTMVAMYEQQGDGVQAIKFFRRMLTEKVGFDCVTLVSVLSACACSGALETGKWVHELARSHGHDTDARIHNVLVDMYAKCGEIDYAREVFDGFRSRSVVSWSAMINAYANHGEPEEALKLFSLMKDEMVRPNSFTFTAVLMACCHSGLVNEGLKYFNSIATDYQMSPTLEHYACMVDMLGRAGRLVEAYGIIRRMPIRPDKCVWGAFLGGCRLHGMVELAEYVAKELLDSGSNDATFYVLMANMYFEAGMLKDAERIRVAMKEMELKKTAGHSLAPSIRIDLDYNHFPNQALVLAFFVGDESGMINRIAGVFARRGYNIESLAVGLNKDKALFTIVVSGTEKILKQVVEQLNKLVNVIQVDDLSKEPQVERELMLIKLNVEPDKRPEVMGLVDIFRAKVVDLSDHTLTIEVTGDPGKIVAVQRNLSKFGIKEIARTGKIALRREKMGENAPFWRFSAASYPDLEVAMLSKSHVSTGVKTASQNSEESSQGDVYPVESYKSFTTNQILDAHWGVMADGDPTGFCSHTLSILVNDFPGVLNVVTGVFSRRGYNIQSLAVGPAEKEGTSRITTVVPGTDESIAKLVHQLYKLIDVYEVQDLTHLPFAARELMIIKIAVNTTARRAILDIADIFRAKTVDVSDHTVTLQLTGDLDKMVALQRMLEPYGICEVARTGRVALRRESGVDSNLSVGNTSSSKGFQFNLQVIESIESHTAGKRLGGRTDCHWRGGGEDAIATGSLSLRGCRCAASPHRRVGRVPSADVERESEERANGGAPARLLLRCHSMAARFPWENVRADEEPCDGAAMPCHSLRKKRG</sequence>
<dbReference type="EnsemblPlants" id="OB11G16900.1">
    <property type="protein sequence ID" value="OB11G16900.1"/>
    <property type="gene ID" value="OB11G16900"/>
</dbReference>
<accession>J3N7A4</accession>
<feature type="domain" description="ACT" evidence="9">
    <location>
        <begin position="500"/>
        <end position="572"/>
    </location>
</feature>
<dbReference type="eggNOG" id="KOG2663">
    <property type="taxonomic scope" value="Eukaryota"/>
</dbReference>
<dbReference type="FunFam" id="3.30.70.1150:FF:000001">
    <property type="entry name" value="Acetolactate synthase small subunit"/>
    <property type="match status" value="2"/>
</dbReference>
<evidence type="ECO:0000256" key="1">
    <source>
        <dbReference type="ARBA" id="ARBA00004974"/>
    </source>
</evidence>
<comment type="pathway">
    <text evidence="2">Amino-acid biosynthesis; L-valine biosynthesis; L-valine from pyruvate: step 1/4.</text>
</comment>
<dbReference type="FunFam" id="1.25.40.10:FF:000583">
    <property type="entry name" value="Tetratricopeptide-like helical"/>
    <property type="match status" value="1"/>
</dbReference>
<feature type="repeat" description="PPR" evidence="8">
    <location>
        <begin position="203"/>
        <end position="237"/>
    </location>
</feature>
<dbReference type="FunFam" id="1.25.40.10:FF:001570">
    <property type="entry name" value="Tetratricopeptide-like helical"/>
    <property type="match status" value="1"/>
</dbReference>
<dbReference type="NCBIfam" id="TIGR00756">
    <property type="entry name" value="PPR"/>
    <property type="match status" value="2"/>
</dbReference>
<feature type="repeat" description="PPR" evidence="8">
    <location>
        <begin position="102"/>
        <end position="136"/>
    </location>
</feature>
<dbReference type="PROSITE" id="PS51375">
    <property type="entry name" value="PPR"/>
    <property type="match status" value="3"/>
</dbReference>
<dbReference type="InterPro" id="IPR019455">
    <property type="entry name" value="Acetolactate_synth_ssu_C"/>
</dbReference>
<dbReference type="Gene3D" id="1.25.40.10">
    <property type="entry name" value="Tetratricopeptide repeat domain"/>
    <property type="match status" value="4"/>
</dbReference>
<dbReference type="HOGENOM" id="CLU_296027_0_0_1"/>
<dbReference type="FunFam" id="3.30.70.260:FF:000001">
    <property type="entry name" value="Acetolactate synthase, small subunit"/>
    <property type="match status" value="2"/>
</dbReference>
<dbReference type="InterPro" id="IPR046848">
    <property type="entry name" value="E_motif"/>
</dbReference>
<dbReference type="UniPathway" id="UPA00049">
    <property type="reaction ID" value="UER00059"/>
</dbReference>
<dbReference type="GO" id="GO:0009097">
    <property type="term" value="P:isoleucine biosynthetic process"/>
    <property type="evidence" value="ECO:0007669"/>
    <property type="project" value="UniProtKB-UniPathway"/>
</dbReference>
<dbReference type="Gene3D" id="3.30.70.260">
    <property type="match status" value="2"/>
</dbReference>
<comment type="similarity">
    <text evidence="3">Belongs to the acetolactate synthase small subunit family.</text>
</comment>
<keyword evidence="5" id="KW-0677">Repeat</keyword>
<dbReference type="NCBIfam" id="TIGR00119">
    <property type="entry name" value="acolac_sm"/>
    <property type="match status" value="2"/>
</dbReference>
<reference evidence="10" key="2">
    <citation type="submission" date="2013-04" db="UniProtKB">
        <authorList>
            <consortium name="EnsemblPlants"/>
        </authorList>
    </citation>
    <scope>IDENTIFICATION</scope>
</reference>
<keyword evidence="6" id="KW-0809">Transit peptide</keyword>
<evidence type="ECO:0000313" key="10">
    <source>
        <dbReference type="EnsemblPlants" id="OB11G16900.1"/>
    </source>
</evidence>
<dbReference type="Gene3D" id="3.30.70.1150">
    <property type="entry name" value="ACT-like. Chain A, domain 2"/>
    <property type="match status" value="2"/>
</dbReference>
<keyword evidence="4" id="KW-0028">Amino-acid biosynthesis</keyword>
<dbReference type="Pfam" id="PF13041">
    <property type="entry name" value="PPR_2"/>
    <property type="match status" value="1"/>
</dbReference>